<accession>I7MIL4</accession>
<organism evidence="1 2">
    <name type="scientific">Tetrahymena thermophila (strain SB210)</name>
    <dbReference type="NCBI Taxonomy" id="312017"/>
    <lineage>
        <taxon>Eukaryota</taxon>
        <taxon>Sar</taxon>
        <taxon>Alveolata</taxon>
        <taxon>Ciliophora</taxon>
        <taxon>Intramacronucleata</taxon>
        <taxon>Oligohymenophorea</taxon>
        <taxon>Hymenostomatida</taxon>
        <taxon>Tetrahymenina</taxon>
        <taxon>Tetrahymenidae</taxon>
        <taxon>Tetrahymena</taxon>
    </lineage>
</organism>
<dbReference type="AlphaFoldDB" id="I7MIL4"/>
<gene>
    <name evidence="1" type="ORF">TTHERM_00237650</name>
</gene>
<name>I7MIL4_TETTS</name>
<dbReference type="Proteomes" id="UP000009168">
    <property type="component" value="Unassembled WGS sequence"/>
</dbReference>
<keyword evidence="2" id="KW-1185">Reference proteome</keyword>
<dbReference type="RefSeq" id="XP_001024795.2">
    <property type="nucleotide sequence ID" value="XM_001024795.2"/>
</dbReference>
<dbReference type="InParanoid" id="I7MIL4"/>
<reference evidence="2" key="1">
    <citation type="journal article" date="2006" name="PLoS Biol.">
        <title>Macronuclear genome sequence of the ciliate Tetrahymena thermophila, a model eukaryote.</title>
        <authorList>
            <person name="Eisen J.A."/>
            <person name="Coyne R.S."/>
            <person name="Wu M."/>
            <person name="Wu D."/>
            <person name="Thiagarajan M."/>
            <person name="Wortman J.R."/>
            <person name="Badger J.H."/>
            <person name="Ren Q."/>
            <person name="Amedeo P."/>
            <person name="Jones K.M."/>
            <person name="Tallon L.J."/>
            <person name="Delcher A.L."/>
            <person name="Salzberg S.L."/>
            <person name="Silva J.C."/>
            <person name="Haas B.J."/>
            <person name="Majoros W.H."/>
            <person name="Farzad M."/>
            <person name="Carlton J.M."/>
            <person name="Smith R.K. Jr."/>
            <person name="Garg J."/>
            <person name="Pearlman R.E."/>
            <person name="Karrer K.M."/>
            <person name="Sun L."/>
            <person name="Manning G."/>
            <person name="Elde N.C."/>
            <person name="Turkewitz A.P."/>
            <person name="Asai D.J."/>
            <person name="Wilkes D.E."/>
            <person name="Wang Y."/>
            <person name="Cai H."/>
            <person name="Collins K."/>
            <person name="Stewart B.A."/>
            <person name="Lee S.R."/>
            <person name="Wilamowska K."/>
            <person name="Weinberg Z."/>
            <person name="Ruzzo W.L."/>
            <person name="Wloga D."/>
            <person name="Gaertig J."/>
            <person name="Frankel J."/>
            <person name="Tsao C.-C."/>
            <person name="Gorovsky M.A."/>
            <person name="Keeling P.J."/>
            <person name="Waller R.F."/>
            <person name="Patron N.J."/>
            <person name="Cherry J.M."/>
            <person name="Stover N.A."/>
            <person name="Krieger C.J."/>
            <person name="del Toro C."/>
            <person name="Ryder H.F."/>
            <person name="Williamson S.C."/>
            <person name="Barbeau R.A."/>
            <person name="Hamilton E.P."/>
            <person name="Orias E."/>
        </authorList>
    </citation>
    <scope>NUCLEOTIDE SEQUENCE [LARGE SCALE GENOMIC DNA]</scope>
    <source>
        <strain evidence="2">SB210</strain>
    </source>
</reference>
<sequence length="443" mass="52783">MLLEIQSSSLNNSSQQCIENSQQPLNTQKIEDLDIENAVYLQKQDYSTLKDLKKHISTPFLHCPQVTFRYTQGQEGLELTTYLKEIKNNIQCFENIIFVIKFSKSIDECKQKYHKTIIGGYQNEFMIECNIKTKKIKLILDYLTQFTYIEDVMIQKYALQQSKFKNLEGIHLQKELFQNLYLIKQISKFNTVEFAVSQAFLPMNFYKILDVWRDLRVLVISCEKSKITIDNLKKIMQIKLFNPQRELTKMIQPILGENISENYQKIIICDFPFNQDELGGLENIKNIIKLKIDLDVDFKIQPYSPIELFKYLSTQKNMNSLYFRCLPYPPTQRLSQQDFGNICTQIIKIKSLTNLYLDMNFNNIQIERINRLEFKINQKQVYVKFLKLLKEKFPKLHQTRWEVKFELINMFLTEKMRELKTTLPVSDKNSRKNPIYSEYFCKF</sequence>
<proteinExistence type="predicted"/>
<dbReference type="KEGG" id="tet:TTHERM_00237650"/>
<evidence type="ECO:0000313" key="1">
    <source>
        <dbReference type="EMBL" id="EAS04550.2"/>
    </source>
</evidence>
<protein>
    <submittedName>
        <fullName evidence="1">Uncharacterized protein</fullName>
    </submittedName>
</protein>
<dbReference type="GeneID" id="7829195"/>
<evidence type="ECO:0000313" key="2">
    <source>
        <dbReference type="Proteomes" id="UP000009168"/>
    </source>
</evidence>
<dbReference type="EMBL" id="GG662443">
    <property type="protein sequence ID" value="EAS04550.2"/>
    <property type="molecule type" value="Genomic_DNA"/>
</dbReference>